<dbReference type="GO" id="GO:0003723">
    <property type="term" value="F:RNA binding"/>
    <property type="evidence" value="ECO:0007669"/>
    <property type="project" value="UniProtKB-UniRule"/>
</dbReference>
<dbReference type="InterPro" id="IPR036397">
    <property type="entry name" value="RNaseH_sf"/>
</dbReference>
<keyword evidence="9 14" id="KW-0540">Nuclease</keyword>
<dbReference type="InterPro" id="IPR012337">
    <property type="entry name" value="RNaseH-like_sf"/>
</dbReference>
<evidence type="ECO:0000256" key="4">
    <source>
        <dbReference type="ARBA" id="ARBA00004496"/>
    </source>
</evidence>
<dbReference type="SUPFAM" id="SSF53098">
    <property type="entry name" value="Ribonuclease H-like"/>
    <property type="match status" value="1"/>
</dbReference>
<feature type="binding site" evidence="14 15">
    <location>
        <position position="84"/>
    </location>
    <ligand>
        <name>a divalent metal cation</name>
        <dbReference type="ChEBI" id="CHEBI:60240"/>
    </ligand>
</feature>
<dbReference type="EMBL" id="VJXW01000001">
    <property type="protein sequence ID" value="TRW28556.1"/>
    <property type="molecule type" value="Genomic_DNA"/>
</dbReference>
<dbReference type="GO" id="GO:0005737">
    <property type="term" value="C:cytoplasm"/>
    <property type="evidence" value="ECO:0007669"/>
    <property type="project" value="UniProtKB-SubCell"/>
</dbReference>
<proteinExistence type="inferred from homology"/>
<dbReference type="PROSITE" id="PS51975">
    <property type="entry name" value="RNASE_H_2"/>
    <property type="match status" value="1"/>
</dbReference>
<evidence type="ECO:0000256" key="1">
    <source>
        <dbReference type="ARBA" id="ARBA00000077"/>
    </source>
</evidence>
<dbReference type="NCBIfam" id="NF000595">
    <property type="entry name" value="PRK00015.1-3"/>
    <property type="match status" value="1"/>
</dbReference>
<reference evidence="18 19" key="1">
    <citation type="submission" date="2019-07" db="EMBL/GenBank/DDBJ databases">
        <title>Criibacterium bergeronii gen. nov., sp. nov. isolated from human clinical samples.</title>
        <authorList>
            <person name="Maheux A.F."/>
            <person name="Boudreau D.K."/>
            <person name="Berube E."/>
            <person name="Brodeur S."/>
            <person name="Bernard K.A."/>
            <person name="Abed J.Y."/>
            <person name="Ducrey E."/>
            <person name="Guay E.F."/>
            <person name="Raymond F."/>
            <person name="Corbeil J."/>
            <person name="Domingo M.-C."/>
            <person name="Roy P.H."/>
            <person name="Boissinot M."/>
            <person name="Tocheva E.I."/>
            <person name="Omar R.F."/>
        </authorList>
    </citation>
    <scope>NUCLEOTIDE SEQUENCE [LARGE SCALE GENOMIC DNA]</scope>
    <source>
        <strain evidence="18 19">CCRI-24246</strain>
    </source>
</reference>
<keyword evidence="13 14" id="KW-0464">Manganese</keyword>
<dbReference type="Pfam" id="PF01351">
    <property type="entry name" value="RNase_HII"/>
    <property type="match status" value="1"/>
</dbReference>
<keyword evidence="10 14" id="KW-0479">Metal-binding</keyword>
<dbReference type="NCBIfam" id="NF000594">
    <property type="entry name" value="PRK00015.1-1"/>
    <property type="match status" value="1"/>
</dbReference>
<feature type="binding site" evidence="14 15">
    <location>
        <position position="83"/>
    </location>
    <ligand>
        <name>a divalent metal cation</name>
        <dbReference type="ChEBI" id="CHEBI:60240"/>
    </ligand>
</feature>
<feature type="binding site" evidence="14 15">
    <location>
        <position position="174"/>
    </location>
    <ligand>
        <name>a divalent metal cation</name>
        <dbReference type="ChEBI" id="CHEBI:60240"/>
    </ligand>
</feature>
<dbReference type="OrthoDB" id="9803420at2"/>
<comment type="cofactor">
    <cofactor evidence="14 15">
        <name>Mn(2+)</name>
        <dbReference type="ChEBI" id="CHEBI:29035"/>
    </cofactor>
    <cofactor evidence="14 15">
        <name>Mg(2+)</name>
        <dbReference type="ChEBI" id="CHEBI:18420"/>
    </cofactor>
    <text evidence="14 15">Manganese or magnesium. Binds 1 divalent metal ion per monomer in the absence of substrate. May bind a second metal ion after substrate binding.</text>
</comment>
<keyword evidence="11 14" id="KW-0255">Endonuclease</keyword>
<dbReference type="RefSeq" id="WP_144015292.1">
    <property type="nucleotide sequence ID" value="NZ_VJXW01000001.1"/>
</dbReference>
<keyword evidence="12 14" id="KW-0378">Hydrolase</keyword>
<dbReference type="AlphaFoldDB" id="A0A552VDJ8"/>
<dbReference type="CDD" id="cd07182">
    <property type="entry name" value="RNase_HII_bacteria_HII_like"/>
    <property type="match status" value="1"/>
</dbReference>
<comment type="function">
    <text evidence="3 14 16">Endonuclease that specifically degrades the RNA of RNA-DNA hybrids.</text>
</comment>
<dbReference type="GO" id="GO:0006298">
    <property type="term" value="P:mismatch repair"/>
    <property type="evidence" value="ECO:0007669"/>
    <property type="project" value="TreeGrafter"/>
</dbReference>
<comment type="catalytic activity">
    <reaction evidence="1 14 15 16">
        <text>Endonucleolytic cleavage to 5'-phosphomonoester.</text>
        <dbReference type="EC" id="3.1.26.4"/>
    </reaction>
</comment>
<dbReference type="InterPro" id="IPR001352">
    <property type="entry name" value="RNase_HII/HIII"/>
</dbReference>
<evidence type="ECO:0000256" key="10">
    <source>
        <dbReference type="ARBA" id="ARBA00022723"/>
    </source>
</evidence>
<comment type="cofactor">
    <cofactor evidence="2">
        <name>Mg(2+)</name>
        <dbReference type="ChEBI" id="CHEBI:18420"/>
    </cofactor>
</comment>
<dbReference type="PANTHER" id="PTHR10954">
    <property type="entry name" value="RIBONUCLEASE H2 SUBUNIT A"/>
    <property type="match status" value="1"/>
</dbReference>
<dbReference type="GO" id="GO:0030145">
    <property type="term" value="F:manganese ion binding"/>
    <property type="evidence" value="ECO:0007669"/>
    <property type="project" value="UniProtKB-UniRule"/>
</dbReference>
<evidence type="ECO:0000256" key="5">
    <source>
        <dbReference type="ARBA" id="ARBA00007383"/>
    </source>
</evidence>
<evidence type="ECO:0000256" key="14">
    <source>
        <dbReference type="HAMAP-Rule" id="MF_00052"/>
    </source>
</evidence>
<evidence type="ECO:0000256" key="8">
    <source>
        <dbReference type="ARBA" id="ARBA00022490"/>
    </source>
</evidence>
<dbReference type="InterPro" id="IPR022898">
    <property type="entry name" value="RNase_HII"/>
</dbReference>
<dbReference type="HAMAP" id="MF_00052_B">
    <property type="entry name" value="RNase_HII_B"/>
    <property type="match status" value="1"/>
</dbReference>
<feature type="domain" description="RNase H type-2" evidence="17">
    <location>
        <begin position="77"/>
        <end position="259"/>
    </location>
</feature>
<evidence type="ECO:0000256" key="6">
    <source>
        <dbReference type="ARBA" id="ARBA00012180"/>
    </source>
</evidence>
<evidence type="ECO:0000256" key="2">
    <source>
        <dbReference type="ARBA" id="ARBA00001946"/>
    </source>
</evidence>
<evidence type="ECO:0000256" key="12">
    <source>
        <dbReference type="ARBA" id="ARBA00022801"/>
    </source>
</evidence>
<comment type="similarity">
    <text evidence="5 14 16">Belongs to the RNase HII family.</text>
</comment>
<sequence>MQDITKLSATNLKEYLKQVNVEDYPNYIKMLDTSTKKTVLAIKTSLQKKYQAYQDELKRIADLYKIHQDIQNHYGIKNILCIDEVGRGPLAGPVTVCGVMLSENPNILNVNDSKKLNAVKRQQIYDLALNKGINYHIESVSNKEIDEMNILNATFFAMKKVVEHFKTAEFVLVDGNMKIPNLNLNQSAIIGGDSKVYGIGLASIIAKVTRDTYMEKMSKIYPHYYFDKNKGYGTSEHIEGLKKYGPCEIHRLSFIKNII</sequence>
<dbReference type="EC" id="3.1.26.4" evidence="6 14"/>
<evidence type="ECO:0000256" key="15">
    <source>
        <dbReference type="PROSITE-ProRule" id="PRU01319"/>
    </source>
</evidence>
<comment type="subcellular location">
    <subcellularLocation>
        <location evidence="4 14">Cytoplasm</location>
    </subcellularLocation>
</comment>
<name>A0A552VDJ8_9FIRM</name>
<evidence type="ECO:0000256" key="3">
    <source>
        <dbReference type="ARBA" id="ARBA00004065"/>
    </source>
</evidence>
<accession>A0A552VDJ8</accession>
<evidence type="ECO:0000256" key="7">
    <source>
        <dbReference type="ARBA" id="ARBA00019179"/>
    </source>
</evidence>
<evidence type="ECO:0000259" key="17">
    <source>
        <dbReference type="PROSITE" id="PS51975"/>
    </source>
</evidence>
<evidence type="ECO:0000256" key="13">
    <source>
        <dbReference type="ARBA" id="ARBA00023211"/>
    </source>
</evidence>
<organism evidence="18 19">
    <name type="scientific">Criibacterium bergeronii</name>
    <dbReference type="NCBI Taxonomy" id="1871336"/>
    <lineage>
        <taxon>Bacteria</taxon>
        <taxon>Bacillati</taxon>
        <taxon>Bacillota</taxon>
        <taxon>Clostridia</taxon>
        <taxon>Peptostreptococcales</taxon>
        <taxon>Filifactoraceae</taxon>
        <taxon>Criibacterium</taxon>
    </lineage>
</organism>
<keyword evidence="8 14" id="KW-0963">Cytoplasm</keyword>
<protein>
    <recommendedName>
        <fullName evidence="7 14">Ribonuclease HII</fullName>
        <shortName evidence="14">RNase HII</shortName>
        <ecNumber evidence="6 14">3.1.26.4</ecNumber>
    </recommendedName>
</protein>
<dbReference type="GO" id="GO:0043137">
    <property type="term" value="P:DNA replication, removal of RNA primer"/>
    <property type="evidence" value="ECO:0007669"/>
    <property type="project" value="TreeGrafter"/>
</dbReference>
<evidence type="ECO:0000256" key="9">
    <source>
        <dbReference type="ARBA" id="ARBA00022722"/>
    </source>
</evidence>
<dbReference type="GO" id="GO:0032299">
    <property type="term" value="C:ribonuclease H2 complex"/>
    <property type="evidence" value="ECO:0007669"/>
    <property type="project" value="TreeGrafter"/>
</dbReference>
<dbReference type="GO" id="GO:0004523">
    <property type="term" value="F:RNA-DNA hybrid ribonuclease activity"/>
    <property type="evidence" value="ECO:0007669"/>
    <property type="project" value="UniProtKB-UniRule"/>
</dbReference>
<evidence type="ECO:0000313" key="19">
    <source>
        <dbReference type="Proteomes" id="UP000319424"/>
    </source>
</evidence>
<dbReference type="InterPro" id="IPR024567">
    <property type="entry name" value="RNase_HII/HIII_dom"/>
</dbReference>
<evidence type="ECO:0000256" key="16">
    <source>
        <dbReference type="RuleBase" id="RU003515"/>
    </source>
</evidence>
<dbReference type="PANTHER" id="PTHR10954:SF18">
    <property type="entry name" value="RIBONUCLEASE HII"/>
    <property type="match status" value="1"/>
</dbReference>
<dbReference type="Gene3D" id="3.30.420.10">
    <property type="entry name" value="Ribonuclease H-like superfamily/Ribonuclease H"/>
    <property type="match status" value="1"/>
</dbReference>
<evidence type="ECO:0000313" key="18">
    <source>
        <dbReference type="EMBL" id="TRW28556.1"/>
    </source>
</evidence>
<gene>
    <name evidence="14" type="primary">rnhB</name>
    <name evidence="18" type="ORF">FL857_00275</name>
</gene>
<dbReference type="Proteomes" id="UP000319424">
    <property type="component" value="Unassembled WGS sequence"/>
</dbReference>
<comment type="caution">
    <text evidence="18">The sequence shown here is derived from an EMBL/GenBank/DDBJ whole genome shotgun (WGS) entry which is preliminary data.</text>
</comment>
<evidence type="ECO:0000256" key="11">
    <source>
        <dbReference type="ARBA" id="ARBA00022759"/>
    </source>
</evidence>